<dbReference type="FunFam" id="2.30.110.10:FF:000020">
    <property type="entry name" value="PNPO isoform 11"/>
    <property type="match status" value="1"/>
</dbReference>
<organism evidence="12 13">
    <name type="scientific">Aurantibacter aestuarii</name>
    <dbReference type="NCBI Taxonomy" id="1266046"/>
    <lineage>
        <taxon>Bacteria</taxon>
        <taxon>Pseudomonadati</taxon>
        <taxon>Bacteroidota</taxon>
        <taxon>Flavobacteriia</taxon>
        <taxon>Flavobacteriales</taxon>
        <taxon>Flavobacteriaceae</taxon>
        <taxon>Aurantibacter</taxon>
    </lineage>
</organism>
<feature type="binding site" evidence="7 8">
    <location>
        <position position="133"/>
    </location>
    <ligand>
        <name>substrate</name>
    </ligand>
</feature>
<evidence type="ECO:0000256" key="8">
    <source>
        <dbReference type="PIRSR" id="PIRSR000190-1"/>
    </source>
</evidence>
<feature type="domain" description="Pyridoxamine 5'-phosphate oxidase N-terminal" evidence="10">
    <location>
        <begin position="45"/>
        <end position="160"/>
    </location>
</feature>
<feature type="binding site" evidence="7 9">
    <location>
        <position position="187"/>
    </location>
    <ligand>
        <name>FMN</name>
        <dbReference type="ChEBI" id="CHEBI:58210"/>
    </ligand>
</feature>
<evidence type="ECO:0000256" key="6">
    <source>
        <dbReference type="ARBA" id="ARBA00023096"/>
    </source>
</evidence>
<feature type="binding site" evidence="8">
    <location>
        <begin position="9"/>
        <end position="12"/>
    </location>
    <ligand>
        <name>substrate</name>
    </ligand>
</feature>
<feature type="binding site" evidence="7 9">
    <location>
        <begin position="63"/>
        <end position="68"/>
    </location>
    <ligand>
        <name>FMN</name>
        <dbReference type="ChEBI" id="CHEBI:58210"/>
    </ligand>
</feature>
<comment type="caution">
    <text evidence="7">Lacks conserved residue(s) required for the propagation of feature annotation.</text>
</comment>
<dbReference type="PROSITE" id="PS01064">
    <property type="entry name" value="PYRIDOX_OXIDASE"/>
    <property type="match status" value="1"/>
</dbReference>
<comment type="catalytic activity">
    <reaction evidence="7">
        <text>pyridoxamine 5'-phosphate + O2 + H2O = pyridoxal 5'-phosphate + H2O2 + NH4(+)</text>
        <dbReference type="Rhea" id="RHEA:15817"/>
        <dbReference type="ChEBI" id="CHEBI:15377"/>
        <dbReference type="ChEBI" id="CHEBI:15379"/>
        <dbReference type="ChEBI" id="CHEBI:16240"/>
        <dbReference type="ChEBI" id="CHEBI:28938"/>
        <dbReference type="ChEBI" id="CHEBI:58451"/>
        <dbReference type="ChEBI" id="CHEBI:597326"/>
        <dbReference type="EC" id="1.4.3.5"/>
    </reaction>
</comment>
<dbReference type="InterPro" id="IPR011576">
    <property type="entry name" value="Pyridox_Oxase_N"/>
</dbReference>
<dbReference type="OrthoDB" id="9780392at2"/>
<feature type="binding site" evidence="7 8">
    <location>
        <position position="68"/>
    </location>
    <ligand>
        <name>substrate</name>
    </ligand>
</feature>
<evidence type="ECO:0000313" key="12">
    <source>
        <dbReference type="EMBL" id="PSG88554.1"/>
    </source>
</evidence>
<keyword evidence="4 7" id="KW-0288">FMN</keyword>
<dbReference type="SUPFAM" id="SSF50475">
    <property type="entry name" value="FMN-binding split barrel"/>
    <property type="match status" value="1"/>
</dbReference>
<comment type="pathway">
    <text evidence="7">Cofactor metabolism; pyridoxal 5'-phosphate salvage; pyridoxal 5'-phosphate from pyridoxamine 5'-phosphate: step 1/1.</text>
</comment>
<dbReference type="PANTHER" id="PTHR10851">
    <property type="entry name" value="PYRIDOXINE-5-PHOSPHATE OXIDASE"/>
    <property type="match status" value="1"/>
</dbReference>
<comment type="pathway">
    <text evidence="7">Cofactor metabolism; pyridoxal 5'-phosphate salvage; pyridoxal 5'-phosphate from pyridoxine 5'-phosphate: step 1/1.</text>
</comment>
<feature type="binding site" evidence="7 8">
    <location>
        <position position="129"/>
    </location>
    <ligand>
        <name>substrate</name>
    </ligand>
</feature>
<feature type="binding site" evidence="7 9">
    <location>
        <begin position="142"/>
        <end position="143"/>
    </location>
    <ligand>
        <name>FMN</name>
        <dbReference type="ChEBI" id="CHEBI:58210"/>
    </ligand>
</feature>
<dbReference type="PIRSF" id="PIRSF000190">
    <property type="entry name" value="Pyd_amn-ph_oxd"/>
    <property type="match status" value="1"/>
</dbReference>
<keyword evidence="6 7" id="KW-0664">Pyridoxine biosynthesis</keyword>
<evidence type="ECO:0000256" key="1">
    <source>
        <dbReference type="ARBA" id="ARBA00007301"/>
    </source>
</evidence>
<feature type="domain" description="Pyridoxine 5'-phosphate oxidase dimerisation C-terminal" evidence="11">
    <location>
        <begin position="174"/>
        <end position="215"/>
    </location>
</feature>
<feature type="binding site" evidence="7 9">
    <location>
        <position position="85"/>
    </location>
    <ligand>
        <name>FMN</name>
        <dbReference type="ChEBI" id="CHEBI:58210"/>
    </ligand>
</feature>
<dbReference type="EC" id="1.4.3.5" evidence="7"/>
<evidence type="ECO:0000259" key="10">
    <source>
        <dbReference type="Pfam" id="PF01243"/>
    </source>
</evidence>
<feature type="binding site" evidence="7 9">
    <location>
        <position position="107"/>
    </location>
    <ligand>
        <name>FMN</name>
        <dbReference type="ChEBI" id="CHEBI:58210"/>
    </ligand>
</feature>
<comment type="similarity">
    <text evidence="1 7">Belongs to the pyridoxamine 5'-phosphate oxidase family.</text>
</comment>
<dbReference type="PANTHER" id="PTHR10851:SF0">
    <property type="entry name" value="PYRIDOXINE-5'-PHOSPHATE OXIDASE"/>
    <property type="match status" value="1"/>
</dbReference>
<dbReference type="Pfam" id="PF10590">
    <property type="entry name" value="PNP_phzG_C"/>
    <property type="match status" value="1"/>
</dbReference>
<keyword evidence="3 7" id="KW-0285">Flavoprotein</keyword>
<dbReference type="InterPro" id="IPR019740">
    <property type="entry name" value="Pyridox_Oxase_CS"/>
</dbReference>
<dbReference type="UniPathway" id="UPA01068">
    <property type="reaction ID" value="UER00304"/>
</dbReference>
<dbReference type="HAMAP" id="MF_01629">
    <property type="entry name" value="PdxH"/>
    <property type="match status" value="1"/>
</dbReference>
<protein>
    <recommendedName>
        <fullName evidence="7">Pyridoxine/pyridoxamine 5'-phosphate oxidase</fullName>
        <ecNumber evidence="7">1.4.3.5</ecNumber>
    </recommendedName>
    <alternativeName>
        <fullName evidence="7">PNP/PMP oxidase</fullName>
        <shortName evidence="7">PNPOx</shortName>
    </alternativeName>
    <alternativeName>
        <fullName evidence="7">Pyridoxal 5'-phosphate synthase</fullName>
    </alternativeName>
</protein>
<dbReference type="NCBIfam" id="NF004231">
    <property type="entry name" value="PRK05679.1"/>
    <property type="match status" value="1"/>
</dbReference>
<feature type="binding site" evidence="7 8">
    <location>
        <position position="125"/>
    </location>
    <ligand>
        <name>substrate</name>
    </ligand>
</feature>
<comment type="catalytic activity">
    <reaction evidence="7">
        <text>pyridoxine 5'-phosphate + O2 = pyridoxal 5'-phosphate + H2O2</text>
        <dbReference type="Rhea" id="RHEA:15149"/>
        <dbReference type="ChEBI" id="CHEBI:15379"/>
        <dbReference type="ChEBI" id="CHEBI:16240"/>
        <dbReference type="ChEBI" id="CHEBI:58589"/>
        <dbReference type="ChEBI" id="CHEBI:597326"/>
        <dbReference type="EC" id="1.4.3.5"/>
    </reaction>
</comment>
<proteinExistence type="inferred from homology"/>
<reference evidence="12 13" key="1">
    <citation type="submission" date="2018-03" db="EMBL/GenBank/DDBJ databases">
        <title>Mesoflavibacter sp. HG37 and Mesoflavibacter sp. HG96 sp.nov., two marine bacteria isolated from seawater of Western Pacific Ocean.</title>
        <authorList>
            <person name="Cheng H."/>
            <person name="Wu Y.-H."/>
            <person name="Guo L.-L."/>
            <person name="Xu X.-W."/>
        </authorList>
    </citation>
    <scope>NUCLEOTIDE SEQUENCE [LARGE SCALE GENOMIC DNA]</scope>
    <source>
        <strain evidence="12 13">KCTC 32269</strain>
    </source>
</reference>
<dbReference type="GO" id="GO:0008615">
    <property type="term" value="P:pyridoxine biosynthetic process"/>
    <property type="evidence" value="ECO:0007669"/>
    <property type="project" value="UniProtKB-UniRule"/>
</dbReference>
<dbReference type="GO" id="GO:0010181">
    <property type="term" value="F:FMN binding"/>
    <property type="evidence" value="ECO:0007669"/>
    <property type="project" value="UniProtKB-UniRule"/>
</dbReference>
<comment type="function">
    <text evidence="7">Catalyzes the oxidation of either pyridoxine 5'-phosphate (PNP) or pyridoxamine 5'-phosphate (PMP) into pyridoxal 5'-phosphate (PLP).</text>
</comment>
<accession>A0A2T1N9K7</accession>
<dbReference type="GO" id="GO:0004733">
    <property type="term" value="F:pyridoxamine phosphate oxidase activity"/>
    <property type="evidence" value="ECO:0007669"/>
    <property type="project" value="UniProtKB-UniRule"/>
</dbReference>
<comment type="caution">
    <text evidence="12">The sequence shown here is derived from an EMBL/GenBank/DDBJ whole genome shotgun (WGS) entry which is preliminary data.</text>
</comment>
<dbReference type="Pfam" id="PF01243">
    <property type="entry name" value="PNPOx_N"/>
    <property type="match status" value="1"/>
</dbReference>
<dbReference type="InterPro" id="IPR012349">
    <property type="entry name" value="Split_barrel_FMN-bd"/>
</dbReference>
<keyword evidence="13" id="KW-1185">Reference proteome</keyword>
<evidence type="ECO:0000256" key="3">
    <source>
        <dbReference type="ARBA" id="ARBA00022630"/>
    </source>
</evidence>
<name>A0A2T1N9K7_9FLAO</name>
<dbReference type="RefSeq" id="WP_106463694.1">
    <property type="nucleotide sequence ID" value="NZ_PXOQ01000009.1"/>
</dbReference>
<feature type="binding site" evidence="7 9">
    <location>
        <begin position="78"/>
        <end position="79"/>
    </location>
    <ligand>
        <name>FMN</name>
        <dbReference type="ChEBI" id="CHEBI:58210"/>
    </ligand>
</feature>
<evidence type="ECO:0000259" key="11">
    <source>
        <dbReference type="Pfam" id="PF10590"/>
    </source>
</evidence>
<evidence type="ECO:0000256" key="4">
    <source>
        <dbReference type="ARBA" id="ARBA00022643"/>
    </source>
</evidence>
<dbReference type="EMBL" id="PXOQ01000009">
    <property type="protein sequence ID" value="PSG88554.1"/>
    <property type="molecule type" value="Genomic_DNA"/>
</dbReference>
<dbReference type="Gene3D" id="2.30.110.10">
    <property type="entry name" value="Electron Transport, Fmn-binding Protein, Chain A"/>
    <property type="match status" value="1"/>
</dbReference>
<evidence type="ECO:0000256" key="5">
    <source>
        <dbReference type="ARBA" id="ARBA00023002"/>
    </source>
</evidence>
<keyword evidence="5 7" id="KW-0560">Oxidoreductase</keyword>
<comment type="subunit">
    <text evidence="2 7">Homodimer.</text>
</comment>
<evidence type="ECO:0000256" key="7">
    <source>
        <dbReference type="HAMAP-Rule" id="MF_01629"/>
    </source>
</evidence>
<sequence length="215" mass="25080">MEKDLGDYRKSYEYGELLLDNTPEKPLELFTTWFNEVDQRFKDTETNAMTISTIGTDGFPKSRIVLLKKFSDEGFIFYTNYKSEKGRAIKVNSKVCLSFFWEKAERQVIIKGEVSKISEAESDAYFQSRPKGSQLGAVVSHQSEPIETRELLENQLKQLEQAYSSKPVERPKVWGGYIVKPISVEFWQGRPNRLHDRILFKLQDHKTWSKTRLQP</sequence>
<dbReference type="AlphaFoldDB" id="A0A2T1N9K7"/>
<evidence type="ECO:0000256" key="9">
    <source>
        <dbReference type="PIRSR" id="PIRSR000190-2"/>
    </source>
</evidence>
<dbReference type="Proteomes" id="UP000238426">
    <property type="component" value="Unassembled WGS sequence"/>
</dbReference>
<dbReference type="InterPro" id="IPR000659">
    <property type="entry name" value="Pyridox_Oxase"/>
</dbReference>
<evidence type="ECO:0000313" key="13">
    <source>
        <dbReference type="Proteomes" id="UP000238426"/>
    </source>
</evidence>
<feature type="binding site" evidence="7 8">
    <location>
        <begin position="193"/>
        <end position="195"/>
    </location>
    <ligand>
        <name>substrate</name>
    </ligand>
</feature>
<gene>
    <name evidence="7 12" type="primary">pdxH</name>
    <name evidence="12" type="ORF">C7H52_09680</name>
</gene>
<comment type="cofactor">
    <cofactor evidence="7 9">
        <name>FMN</name>
        <dbReference type="ChEBI" id="CHEBI:58210"/>
    </cofactor>
    <text evidence="7 9">Binds 1 FMN per subunit.</text>
</comment>
<evidence type="ECO:0000256" key="2">
    <source>
        <dbReference type="ARBA" id="ARBA00011738"/>
    </source>
</evidence>
<dbReference type="NCBIfam" id="TIGR00558">
    <property type="entry name" value="pdxH"/>
    <property type="match status" value="1"/>
</dbReference>
<dbReference type="InterPro" id="IPR019576">
    <property type="entry name" value="Pyridoxamine_oxidase_dimer_C"/>
</dbReference>
<feature type="binding site" evidence="7 9">
    <location>
        <position position="197"/>
    </location>
    <ligand>
        <name>FMN</name>
        <dbReference type="ChEBI" id="CHEBI:58210"/>
    </ligand>
</feature>